<dbReference type="InterPro" id="IPR035901">
    <property type="entry name" value="GIY-YIG_endonuc_sf"/>
</dbReference>
<dbReference type="EMBL" id="DTHS01000009">
    <property type="protein sequence ID" value="HHR48176.1"/>
    <property type="molecule type" value="Genomic_DNA"/>
</dbReference>
<proteinExistence type="predicted"/>
<reference evidence="2" key="1">
    <citation type="journal article" date="2020" name="mSystems">
        <title>Genome- and Community-Level Interaction Insights into Carbon Utilization and Element Cycling Functions of Hydrothermarchaeota in Hydrothermal Sediment.</title>
        <authorList>
            <person name="Zhou Z."/>
            <person name="Liu Y."/>
            <person name="Xu W."/>
            <person name="Pan J."/>
            <person name="Luo Z.H."/>
            <person name="Li M."/>
        </authorList>
    </citation>
    <scope>NUCLEOTIDE SEQUENCE [LARGE SCALE GENOMIC DNA]</scope>
    <source>
        <strain evidence="2">SpSt-791</strain>
    </source>
</reference>
<comment type="caution">
    <text evidence="2">The sequence shown here is derived from an EMBL/GenBank/DDBJ whole genome shotgun (WGS) entry which is preliminary data.</text>
</comment>
<protein>
    <recommendedName>
        <fullName evidence="1">GIY-YIG domain-containing protein</fullName>
    </recommendedName>
</protein>
<dbReference type="Gene3D" id="3.40.1440.10">
    <property type="entry name" value="GIY-YIG endonuclease"/>
    <property type="match status" value="1"/>
</dbReference>
<gene>
    <name evidence="2" type="ORF">ENV79_00810</name>
</gene>
<sequence>MERRWLPTADLWATKWEGFEKAKVREIRLKKRWNPRKIYTEGGNIISGIEDINDVCGVYVFLNKNNYVLYIGSSKQLYTEIKNTFRRFSPSRRKCIEKICAYQVINYDEAKRFESDLLWYYTPPFNTKFHR</sequence>
<evidence type="ECO:0000259" key="1">
    <source>
        <dbReference type="PROSITE" id="PS50164"/>
    </source>
</evidence>
<dbReference type="InterPro" id="IPR000305">
    <property type="entry name" value="GIY-YIG_endonuc"/>
</dbReference>
<dbReference type="SUPFAM" id="SSF82771">
    <property type="entry name" value="GIY-YIG endonuclease"/>
    <property type="match status" value="1"/>
</dbReference>
<evidence type="ECO:0000313" key="2">
    <source>
        <dbReference type="EMBL" id="HHR48176.1"/>
    </source>
</evidence>
<dbReference type="PROSITE" id="PS50164">
    <property type="entry name" value="GIY_YIG"/>
    <property type="match status" value="1"/>
</dbReference>
<accession>A0A7V6CMH2</accession>
<dbReference type="AlphaFoldDB" id="A0A7V6CMH2"/>
<feature type="domain" description="GIY-YIG" evidence="1">
    <location>
        <begin position="54"/>
        <end position="127"/>
    </location>
</feature>
<name>A0A7V6CMH2_UNCW3</name>
<organism evidence="2">
    <name type="scientific">candidate division WOR-3 bacterium</name>
    <dbReference type="NCBI Taxonomy" id="2052148"/>
    <lineage>
        <taxon>Bacteria</taxon>
        <taxon>Bacteria division WOR-3</taxon>
    </lineage>
</organism>